<gene>
    <name evidence="6" type="ORF">GIB67_037218</name>
</gene>
<dbReference type="EMBL" id="JACGCM010001272">
    <property type="protein sequence ID" value="KAF6157645.1"/>
    <property type="molecule type" value="Genomic_DNA"/>
</dbReference>
<dbReference type="GO" id="GO:0016020">
    <property type="term" value="C:membrane"/>
    <property type="evidence" value="ECO:0007669"/>
    <property type="project" value="UniProtKB-SubCell"/>
</dbReference>
<dbReference type="OrthoDB" id="694709at2759"/>
<organism evidence="6 7">
    <name type="scientific">Kingdonia uniflora</name>
    <dbReference type="NCBI Taxonomy" id="39325"/>
    <lineage>
        <taxon>Eukaryota</taxon>
        <taxon>Viridiplantae</taxon>
        <taxon>Streptophyta</taxon>
        <taxon>Embryophyta</taxon>
        <taxon>Tracheophyta</taxon>
        <taxon>Spermatophyta</taxon>
        <taxon>Magnoliopsida</taxon>
        <taxon>Ranunculales</taxon>
        <taxon>Circaeasteraceae</taxon>
        <taxon>Kingdonia</taxon>
    </lineage>
</organism>
<proteinExistence type="inferred from homology"/>
<dbReference type="Proteomes" id="UP000541444">
    <property type="component" value="Unassembled WGS sequence"/>
</dbReference>
<keyword evidence="7" id="KW-1185">Reference proteome</keyword>
<keyword evidence="3" id="KW-1133">Transmembrane helix</keyword>
<protein>
    <submittedName>
        <fullName evidence="6">Uncharacterized protein</fullName>
    </submittedName>
</protein>
<evidence type="ECO:0000256" key="4">
    <source>
        <dbReference type="ARBA" id="ARBA00023136"/>
    </source>
</evidence>
<comment type="subcellular location">
    <subcellularLocation>
        <location evidence="1">Membrane</location>
        <topology evidence="1">Single-pass membrane protein</topology>
    </subcellularLocation>
</comment>
<evidence type="ECO:0000313" key="7">
    <source>
        <dbReference type="Proteomes" id="UP000541444"/>
    </source>
</evidence>
<sequence length="355" mass="39817">MSLPHDGQRPFFQFGNPFRMIFPKESYLSPRLSALLKSFEQSLAERLKKLIPKDKSDVLSLSWMRVAMESLCGTHRDVQTLITELQFPVSDWDEKWMDVYLDNSVRLLDICNAFSSEISRLNQGQLVLQCVKHTLSDADVPSSSERIIQARTSLDDWVKQICSRSPKLESCSSILHGLTSSLYMSKVMNSDKGKVLMRAMYGVKVETIFVCSIFAAAFSSSTKTLTGLQVSDKFLWAGAFNELKLEINGEIKKLFEHGTSSIFKELELVESSVKKLFPLISDGVVPAEGTLVKSASDLGESAERFSEGLDFLSKEVEDFFQIVLTGRDALLCNLRAYGLNPDPKQKSSVPEQLVR</sequence>
<dbReference type="AlphaFoldDB" id="A0A7J7MRV8"/>
<evidence type="ECO:0000256" key="2">
    <source>
        <dbReference type="ARBA" id="ARBA00022692"/>
    </source>
</evidence>
<name>A0A7J7MRV8_9MAGN</name>
<evidence type="ECO:0000256" key="1">
    <source>
        <dbReference type="ARBA" id="ARBA00004167"/>
    </source>
</evidence>
<keyword evidence="2" id="KW-0812">Transmembrane</keyword>
<accession>A0A7J7MRV8</accession>
<reference evidence="6 7" key="1">
    <citation type="journal article" date="2020" name="IScience">
        <title>Genome Sequencing of the Endangered Kingdonia uniflora (Circaeasteraceae, Ranunculales) Reveals Potential Mechanisms of Evolutionary Specialization.</title>
        <authorList>
            <person name="Sun Y."/>
            <person name="Deng T."/>
            <person name="Zhang A."/>
            <person name="Moore M.J."/>
            <person name="Landis J.B."/>
            <person name="Lin N."/>
            <person name="Zhang H."/>
            <person name="Zhang X."/>
            <person name="Huang J."/>
            <person name="Zhang X."/>
            <person name="Sun H."/>
            <person name="Wang H."/>
        </authorList>
    </citation>
    <scope>NUCLEOTIDE SEQUENCE [LARGE SCALE GENOMIC DNA]</scope>
    <source>
        <strain evidence="6">TB1705</strain>
        <tissue evidence="6">Leaf</tissue>
    </source>
</reference>
<comment type="similarity">
    <text evidence="5">Belongs to the ROH1 family.</text>
</comment>
<dbReference type="PANTHER" id="PTHR31509">
    <property type="entry name" value="BPS1-LIKE PROTEIN"/>
    <property type="match status" value="1"/>
</dbReference>
<evidence type="ECO:0000256" key="3">
    <source>
        <dbReference type="ARBA" id="ARBA00022989"/>
    </source>
</evidence>
<dbReference type="Pfam" id="PF05633">
    <property type="entry name" value="ROH1-like"/>
    <property type="match status" value="2"/>
</dbReference>
<comment type="caution">
    <text evidence="6">The sequence shown here is derived from an EMBL/GenBank/DDBJ whole genome shotgun (WGS) entry which is preliminary data.</text>
</comment>
<dbReference type="InterPro" id="IPR008511">
    <property type="entry name" value="ROH1-like"/>
</dbReference>
<evidence type="ECO:0000313" key="6">
    <source>
        <dbReference type="EMBL" id="KAF6157645.1"/>
    </source>
</evidence>
<keyword evidence="4" id="KW-0472">Membrane</keyword>
<evidence type="ECO:0000256" key="5">
    <source>
        <dbReference type="ARBA" id="ARBA00035114"/>
    </source>
</evidence>